<dbReference type="RefSeq" id="WP_284351036.1">
    <property type="nucleotide sequence ID" value="NZ_BRXS01000004.1"/>
</dbReference>
<proteinExistence type="predicted"/>
<protein>
    <submittedName>
        <fullName evidence="1">Uncharacterized protein</fullName>
    </submittedName>
</protein>
<dbReference type="EMBL" id="BRXS01000004">
    <property type="protein sequence ID" value="GLC26586.1"/>
    <property type="molecule type" value="Genomic_DNA"/>
</dbReference>
<comment type="caution">
    <text evidence="1">The sequence shown here is derived from an EMBL/GenBank/DDBJ whole genome shotgun (WGS) entry which is preliminary data.</text>
</comment>
<accession>A0AA37QCX7</accession>
<reference evidence="1" key="1">
    <citation type="submission" date="2022-08" db="EMBL/GenBank/DDBJ databases">
        <title>Draft genome sequencing of Roseisolibacter agri AW1220.</title>
        <authorList>
            <person name="Tobiishi Y."/>
            <person name="Tonouchi A."/>
        </authorList>
    </citation>
    <scope>NUCLEOTIDE SEQUENCE</scope>
    <source>
        <strain evidence="1">AW1220</strain>
    </source>
</reference>
<evidence type="ECO:0000313" key="1">
    <source>
        <dbReference type="EMBL" id="GLC26586.1"/>
    </source>
</evidence>
<dbReference type="AlphaFoldDB" id="A0AA37QCX7"/>
<sequence>MPSPDARRSAPHPAAAPARLLATLVLAGAAALTAACSGEDPFAIRASLETTLDTVVVFPFSSTQPLLPSGLDLFGRSVVRPTLRGGVVPNFDLVVDTDAQGRVLLYPASLVASPPGGSPRTGFQVIAGSFDALETAPKSGYRFDTLQVAAVGQVIAIEGQGVSQQGIYCGTTAPMHAKLIVDSVARATGAAHLRVRTNPNCGFRSLKAGLPDD</sequence>
<organism evidence="1 2">
    <name type="scientific">Roseisolibacter agri</name>
    <dbReference type="NCBI Taxonomy" id="2014610"/>
    <lineage>
        <taxon>Bacteria</taxon>
        <taxon>Pseudomonadati</taxon>
        <taxon>Gemmatimonadota</taxon>
        <taxon>Gemmatimonadia</taxon>
        <taxon>Gemmatimonadales</taxon>
        <taxon>Gemmatimonadaceae</taxon>
        <taxon>Roseisolibacter</taxon>
    </lineage>
</organism>
<keyword evidence="2" id="KW-1185">Reference proteome</keyword>
<name>A0AA37QCX7_9BACT</name>
<dbReference type="Proteomes" id="UP001161325">
    <property type="component" value="Unassembled WGS sequence"/>
</dbReference>
<gene>
    <name evidence="1" type="ORF">rosag_30990</name>
</gene>
<evidence type="ECO:0000313" key="2">
    <source>
        <dbReference type="Proteomes" id="UP001161325"/>
    </source>
</evidence>